<accession>A0ABU6K175</accession>
<evidence type="ECO:0000313" key="1">
    <source>
        <dbReference type="EMBL" id="MEC5385405.1"/>
    </source>
</evidence>
<dbReference type="EMBL" id="JAYXHS010000001">
    <property type="protein sequence ID" value="MEC5385405.1"/>
    <property type="molecule type" value="Genomic_DNA"/>
</dbReference>
<dbReference type="EC" id="1.-.-.-" evidence="1"/>
<evidence type="ECO:0000313" key="2">
    <source>
        <dbReference type="Proteomes" id="UP001331561"/>
    </source>
</evidence>
<dbReference type="RefSeq" id="WP_327598361.1">
    <property type="nucleotide sequence ID" value="NZ_JAYXHS010000001.1"/>
</dbReference>
<organism evidence="1 2">
    <name type="scientific">Uliginosibacterium silvisoli</name>
    <dbReference type="NCBI Taxonomy" id="3114758"/>
    <lineage>
        <taxon>Bacteria</taxon>
        <taxon>Pseudomonadati</taxon>
        <taxon>Pseudomonadota</taxon>
        <taxon>Betaproteobacteria</taxon>
        <taxon>Rhodocyclales</taxon>
        <taxon>Zoogloeaceae</taxon>
        <taxon>Uliginosibacterium</taxon>
    </lineage>
</organism>
<protein>
    <submittedName>
        <fullName evidence="1">Pyridoxamine 5'-phosphate oxidase family protein</fullName>
        <ecNumber evidence="1">1.-.-.-</ecNumber>
        <ecNumber evidence="1">1.4.3.5</ecNumber>
    </submittedName>
</protein>
<name>A0ABU6K175_9RHOO</name>
<sequence>MTVSAQPAAIQLSEELVSFVQGRVSILVASCDPGLLTSVVFGLGCRVAPDRRRMTILLPGAQAAACIADVRATGRVAVNFGLPSTNRCVQFKGVDAVVEPVKPFDLACVEQHSHAFTDELLPLREMTREVLETILQYTPEDLVAISFALSEGFVQTPGPGAGARL</sequence>
<comment type="caution">
    <text evidence="1">The sequence shown here is derived from an EMBL/GenBank/DDBJ whole genome shotgun (WGS) entry which is preliminary data.</text>
</comment>
<reference evidence="1 2" key="1">
    <citation type="submission" date="2024-01" db="EMBL/GenBank/DDBJ databases">
        <title>Uliginosibacterium soil sp. nov.</title>
        <authorList>
            <person name="Lv Y."/>
        </authorList>
    </citation>
    <scope>NUCLEOTIDE SEQUENCE [LARGE SCALE GENOMIC DNA]</scope>
    <source>
        <strain evidence="1 2">H3</strain>
    </source>
</reference>
<keyword evidence="2" id="KW-1185">Reference proteome</keyword>
<dbReference type="EC" id="1.4.3.5" evidence="1"/>
<gene>
    <name evidence="1" type="ORF">VVD49_06695</name>
</gene>
<keyword evidence="1" id="KW-0560">Oxidoreductase</keyword>
<dbReference type="GO" id="GO:0004733">
    <property type="term" value="F:pyridoxamine phosphate oxidase activity"/>
    <property type="evidence" value="ECO:0007669"/>
    <property type="project" value="UniProtKB-EC"/>
</dbReference>
<dbReference type="Proteomes" id="UP001331561">
    <property type="component" value="Unassembled WGS sequence"/>
</dbReference>
<proteinExistence type="predicted"/>